<keyword evidence="1" id="KW-0732">Signal</keyword>
<gene>
    <name evidence="3" type="ORF">DENOEST_1071</name>
</gene>
<accession>A0A6S6XQI4</accession>
<proteinExistence type="predicted"/>
<protein>
    <submittedName>
        <fullName evidence="3">YceI</fullName>
    </submittedName>
</protein>
<dbReference type="Gene3D" id="2.40.128.110">
    <property type="entry name" value="Lipid/polyisoprenoid-binding, YceI-like"/>
    <property type="match status" value="1"/>
</dbReference>
<dbReference type="InterPro" id="IPR007372">
    <property type="entry name" value="Lipid/polyisoprenoid-bd_YceI"/>
</dbReference>
<dbReference type="SUPFAM" id="SSF101874">
    <property type="entry name" value="YceI-like"/>
    <property type="match status" value="1"/>
</dbReference>
<evidence type="ECO:0000259" key="2">
    <source>
        <dbReference type="SMART" id="SM00867"/>
    </source>
</evidence>
<feature type="domain" description="Lipid/polyisoprenoid-binding YceI-like" evidence="2">
    <location>
        <begin position="22"/>
        <end position="182"/>
    </location>
</feature>
<reference evidence="3 4" key="1">
    <citation type="submission" date="2020-03" db="EMBL/GenBank/DDBJ databases">
        <authorList>
            <consortium name="Genoscope - CEA"/>
            <person name="William W."/>
        </authorList>
    </citation>
    <scope>NUCLEOTIDE SEQUENCE [LARGE SCALE GENOMIC DNA]</scope>
    <source>
        <strain evidence="4">DSM 16959</strain>
    </source>
</reference>
<dbReference type="Pfam" id="PF04264">
    <property type="entry name" value="YceI"/>
    <property type="match status" value="1"/>
</dbReference>
<dbReference type="PANTHER" id="PTHR34406:SF1">
    <property type="entry name" value="PROTEIN YCEI"/>
    <property type="match status" value="1"/>
</dbReference>
<evidence type="ECO:0000313" key="4">
    <source>
        <dbReference type="Proteomes" id="UP000515733"/>
    </source>
</evidence>
<evidence type="ECO:0000313" key="3">
    <source>
        <dbReference type="EMBL" id="CAB1368236.1"/>
    </source>
</evidence>
<dbReference type="KEGG" id="doe:DENOEST_1071"/>
<evidence type="ECO:0000256" key="1">
    <source>
        <dbReference type="SAM" id="SignalP"/>
    </source>
</evidence>
<sequence length="188" mass="20388">MKKFLAGFMLTALLPGAGAVEYTSVQPEKSQITFVFKQMNVPVDGRFRKFNSTLAFNPAKPETAKVSLNIEMASIDTGSKEADEEAVGKQWFNVKGFPSASFVSGRVRSLGNNRYEVGGTLTIKGKAREVTTAVTYKPEGNTAAFDGGFSLKRADYAIGEGPWADFDTVGNEVLIKFRITAASNTPRK</sequence>
<dbReference type="Proteomes" id="UP000515733">
    <property type="component" value="Chromosome"/>
</dbReference>
<organism evidence="3 4">
    <name type="scientific">Denitratisoma oestradiolicum</name>
    <dbReference type="NCBI Taxonomy" id="311182"/>
    <lineage>
        <taxon>Bacteria</taxon>
        <taxon>Pseudomonadati</taxon>
        <taxon>Pseudomonadota</taxon>
        <taxon>Betaproteobacteria</taxon>
        <taxon>Nitrosomonadales</taxon>
        <taxon>Sterolibacteriaceae</taxon>
        <taxon>Denitratisoma</taxon>
    </lineage>
</organism>
<dbReference type="RefSeq" id="WP_232096444.1">
    <property type="nucleotide sequence ID" value="NZ_LR778301.1"/>
</dbReference>
<keyword evidence="4" id="KW-1185">Reference proteome</keyword>
<dbReference type="EMBL" id="LR778301">
    <property type="protein sequence ID" value="CAB1368236.1"/>
    <property type="molecule type" value="Genomic_DNA"/>
</dbReference>
<feature type="signal peptide" evidence="1">
    <location>
        <begin position="1"/>
        <end position="19"/>
    </location>
</feature>
<dbReference type="AlphaFoldDB" id="A0A6S6XQI4"/>
<name>A0A6S6XQI4_9PROT</name>
<dbReference type="PANTHER" id="PTHR34406">
    <property type="entry name" value="PROTEIN YCEI"/>
    <property type="match status" value="1"/>
</dbReference>
<dbReference type="SMART" id="SM00867">
    <property type="entry name" value="YceI"/>
    <property type="match status" value="1"/>
</dbReference>
<dbReference type="InterPro" id="IPR036761">
    <property type="entry name" value="TTHA0802/YceI-like_sf"/>
</dbReference>
<feature type="chain" id="PRO_5028131135" evidence="1">
    <location>
        <begin position="20"/>
        <end position="188"/>
    </location>
</feature>